<name>A0A9J5ZSW4_SOLCO</name>
<protein>
    <submittedName>
        <fullName evidence="1">Uncharacterized protein</fullName>
    </submittedName>
</protein>
<gene>
    <name evidence="1" type="ORF">H5410_015189</name>
</gene>
<dbReference type="EMBL" id="JACXVP010000003">
    <property type="protein sequence ID" value="KAG5615365.1"/>
    <property type="molecule type" value="Genomic_DNA"/>
</dbReference>
<organism evidence="1 2">
    <name type="scientific">Solanum commersonii</name>
    <name type="common">Commerson's wild potato</name>
    <name type="synonym">Commerson's nightshade</name>
    <dbReference type="NCBI Taxonomy" id="4109"/>
    <lineage>
        <taxon>Eukaryota</taxon>
        <taxon>Viridiplantae</taxon>
        <taxon>Streptophyta</taxon>
        <taxon>Embryophyta</taxon>
        <taxon>Tracheophyta</taxon>
        <taxon>Spermatophyta</taxon>
        <taxon>Magnoliopsida</taxon>
        <taxon>eudicotyledons</taxon>
        <taxon>Gunneridae</taxon>
        <taxon>Pentapetalae</taxon>
        <taxon>asterids</taxon>
        <taxon>lamiids</taxon>
        <taxon>Solanales</taxon>
        <taxon>Solanaceae</taxon>
        <taxon>Solanoideae</taxon>
        <taxon>Solaneae</taxon>
        <taxon>Solanum</taxon>
    </lineage>
</organism>
<sequence length="70" mass="7940">MKQSNDMNVVSPIEVVVDRDMRAPIEERMAVETLATVLMNFDDDFRSNYVETQTQVQPFKKGASNSATQD</sequence>
<evidence type="ECO:0000313" key="2">
    <source>
        <dbReference type="Proteomes" id="UP000824120"/>
    </source>
</evidence>
<dbReference type="Proteomes" id="UP000824120">
    <property type="component" value="Chromosome 3"/>
</dbReference>
<reference evidence="1 2" key="1">
    <citation type="submission" date="2020-09" db="EMBL/GenBank/DDBJ databases">
        <title>De no assembly of potato wild relative species, Solanum commersonii.</title>
        <authorList>
            <person name="Cho K."/>
        </authorList>
    </citation>
    <scope>NUCLEOTIDE SEQUENCE [LARGE SCALE GENOMIC DNA]</scope>
    <source>
        <strain evidence="1">LZ3.2</strain>
        <tissue evidence="1">Leaf</tissue>
    </source>
</reference>
<accession>A0A9J5ZSW4</accession>
<keyword evidence="2" id="KW-1185">Reference proteome</keyword>
<comment type="caution">
    <text evidence="1">The sequence shown here is derived from an EMBL/GenBank/DDBJ whole genome shotgun (WGS) entry which is preliminary data.</text>
</comment>
<dbReference type="AlphaFoldDB" id="A0A9J5ZSW4"/>
<proteinExistence type="predicted"/>
<evidence type="ECO:0000313" key="1">
    <source>
        <dbReference type="EMBL" id="KAG5615365.1"/>
    </source>
</evidence>